<evidence type="ECO:0000256" key="5">
    <source>
        <dbReference type="ARBA" id="ARBA00022741"/>
    </source>
</evidence>
<dbReference type="GO" id="GO:0008360">
    <property type="term" value="P:regulation of cell shape"/>
    <property type="evidence" value="ECO:0007669"/>
    <property type="project" value="UniProtKB-KW"/>
</dbReference>
<reference evidence="11 12" key="1">
    <citation type="journal article" date="2011" name="J. Bacteriol.">
        <title>Genome sequence of the mercury-methylating strain Desulfovibrio desulfuricans ND132.</title>
        <authorList>
            <person name="Brown S.D."/>
            <person name="Gilmour C.C."/>
            <person name="Kucken A.M."/>
            <person name="Wall J.D."/>
            <person name="Elias D.A."/>
            <person name="Brandt C.C."/>
            <person name="Podar M."/>
            <person name="Chertkov O."/>
            <person name="Held B."/>
            <person name="Bruce D.C."/>
            <person name="Detter J.C."/>
            <person name="Tapia R."/>
            <person name="Han C.S."/>
            <person name="Goodwin L.A."/>
            <person name="Cheng J.F."/>
            <person name="Pitluck S."/>
            <person name="Woyke T."/>
            <person name="Mikhailova N."/>
            <person name="Ivanova N.N."/>
            <person name="Han J."/>
            <person name="Lucas S."/>
            <person name="Lapidus A.L."/>
            <person name="Land M.L."/>
            <person name="Hauser L.J."/>
            <person name="Palumbo A.V."/>
        </authorList>
    </citation>
    <scope>NUCLEOTIDE SEQUENCE [LARGE SCALE GENOMIC DNA]</scope>
    <source>
        <strain evidence="11 12">ND132</strain>
    </source>
</reference>
<keyword evidence="5 7" id="KW-0547">Nucleotide-binding</keyword>
<evidence type="ECO:0000259" key="9">
    <source>
        <dbReference type="Pfam" id="PF02875"/>
    </source>
</evidence>
<dbReference type="GO" id="GO:0005524">
    <property type="term" value="F:ATP binding"/>
    <property type="evidence" value="ECO:0007669"/>
    <property type="project" value="UniProtKB-UniRule"/>
</dbReference>
<dbReference type="OrthoDB" id="9809796at2"/>
<dbReference type="InterPro" id="IPR036565">
    <property type="entry name" value="Mur-like_cat_sf"/>
</dbReference>
<feature type="domain" description="Mur ligase central" evidence="10">
    <location>
        <begin position="122"/>
        <end position="227"/>
    </location>
</feature>
<keyword evidence="6 7" id="KW-0067">ATP-binding</keyword>
<dbReference type="SUPFAM" id="SSF51984">
    <property type="entry name" value="MurCD N-terminal domain"/>
    <property type="match status" value="1"/>
</dbReference>
<dbReference type="Gene3D" id="3.40.1190.10">
    <property type="entry name" value="Mur-like, catalytic domain"/>
    <property type="match status" value="1"/>
</dbReference>
<dbReference type="RefSeq" id="WP_014322278.1">
    <property type="nucleotide sequence ID" value="NC_016803.1"/>
</dbReference>
<dbReference type="Pfam" id="PF08245">
    <property type="entry name" value="Mur_ligase_M"/>
    <property type="match status" value="1"/>
</dbReference>
<evidence type="ECO:0000256" key="3">
    <source>
        <dbReference type="ARBA" id="ARBA00022490"/>
    </source>
</evidence>
<dbReference type="PANTHER" id="PTHR43692:SF1">
    <property type="entry name" value="UDP-N-ACETYLMURAMOYLALANINE--D-GLUTAMATE LIGASE"/>
    <property type="match status" value="1"/>
</dbReference>
<dbReference type="SMR" id="F0JF49"/>
<evidence type="ECO:0000256" key="7">
    <source>
        <dbReference type="HAMAP-Rule" id="MF_00639"/>
    </source>
</evidence>
<comment type="function">
    <text evidence="7 8">Cell wall formation. Catalyzes the addition of glutamate to the nucleotide precursor UDP-N-acetylmuramoyl-L-alanine (UMA).</text>
</comment>
<dbReference type="GO" id="GO:0071555">
    <property type="term" value="P:cell wall organization"/>
    <property type="evidence" value="ECO:0007669"/>
    <property type="project" value="UniProtKB-KW"/>
</dbReference>
<dbReference type="GO" id="GO:0008764">
    <property type="term" value="F:UDP-N-acetylmuramoylalanine-D-glutamate ligase activity"/>
    <property type="evidence" value="ECO:0007669"/>
    <property type="project" value="UniProtKB-UniRule"/>
</dbReference>
<dbReference type="PANTHER" id="PTHR43692">
    <property type="entry name" value="UDP-N-ACETYLMURAMOYLALANINE--D-GLUTAMATE LIGASE"/>
    <property type="match status" value="1"/>
</dbReference>
<evidence type="ECO:0000256" key="6">
    <source>
        <dbReference type="ARBA" id="ARBA00022840"/>
    </source>
</evidence>
<sequence>MNRIVRKFINEAILDGKQAVVVGTGKSGLAAARLLDVLGARVRVVDRDESVTEAKLGPLAGKAELVVGPHEKGHFADADVIVLSPGVPVRKLAPVLEGVPARNVVSELEFASWFIEAPILAVTGSNGKTTTTTLISEILEKAGRRVFTGGNIGVPLCEYLLDMEPAEIIVLEVSSFQLQNCLRFKPHVGLFLNFSANHLDYHADLDEYLDAKLHLFSRMGPEDIALLHESLHPLLDGRSFTEAHIEWFGPTNRFEAPHLLGEHNRSNVEAAWQAVKRFGVSEEQAAEAIRDFRPLPHRIEPVAERNGVLYVNDSKATTLDAAEAAVHAFERPVRILMGGVWKGGDVAKFAEGIKGRVAAVGLFGGSREILEPELARHFSVTWDETLTEAVRRQAGLAAPGDVVLLSPATSSFDQYHNMAERGADFKRAVEGLHD</sequence>
<dbReference type="GO" id="GO:0051301">
    <property type="term" value="P:cell division"/>
    <property type="evidence" value="ECO:0007669"/>
    <property type="project" value="UniProtKB-KW"/>
</dbReference>
<dbReference type="Gene3D" id="3.40.50.720">
    <property type="entry name" value="NAD(P)-binding Rossmann-like Domain"/>
    <property type="match status" value="1"/>
</dbReference>
<keyword evidence="7 8" id="KW-0961">Cell wall biogenesis/degradation</keyword>
<feature type="domain" description="Mur ligase C-terminal" evidence="9">
    <location>
        <begin position="297"/>
        <end position="408"/>
    </location>
</feature>
<organism evidence="11 12">
    <name type="scientific">Pseudodesulfovibrio mercurii</name>
    <dbReference type="NCBI Taxonomy" id="641491"/>
    <lineage>
        <taxon>Bacteria</taxon>
        <taxon>Pseudomonadati</taxon>
        <taxon>Thermodesulfobacteriota</taxon>
        <taxon>Desulfovibrionia</taxon>
        <taxon>Desulfovibrionales</taxon>
        <taxon>Desulfovibrionaceae</taxon>
    </lineage>
</organism>
<evidence type="ECO:0000256" key="8">
    <source>
        <dbReference type="RuleBase" id="RU003664"/>
    </source>
</evidence>
<dbReference type="AlphaFoldDB" id="F0JF49"/>
<dbReference type="KEGG" id="ddn:DND132_1643"/>
<dbReference type="SUPFAM" id="SSF53244">
    <property type="entry name" value="MurD-like peptide ligases, peptide-binding domain"/>
    <property type="match status" value="1"/>
</dbReference>
<dbReference type="InterPro" id="IPR013221">
    <property type="entry name" value="Mur_ligase_cen"/>
</dbReference>
<dbReference type="GO" id="GO:0009252">
    <property type="term" value="P:peptidoglycan biosynthetic process"/>
    <property type="evidence" value="ECO:0007669"/>
    <property type="project" value="UniProtKB-UniRule"/>
</dbReference>
<dbReference type="InterPro" id="IPR004101">
    <property type="entry name" value="Mur_ligase_C"/>
</dbReference>
<dbReference type="SUPFAM" id="SSF53623">
    <property type="entry name" value="MurD-like peptide ligases, catalytic domain"/>
    <property type="match status" value="1"/>
</dbReference>
<name>F0JF49_9BACT</name>
<keyword evidence="7 8" id="KW-0131">Cell cycle</keyword>
<dbReference type="Gene3D" id="3.90.190.20">
    <property type="entry name" value="Mur ligase, C-terminal domain"/>
    <property type="match status" value="1"/>
</dbReference>
<evidence type="ECO:0000256" key="2">
    <source>
        <dbReference type="ARBA" id="ARBA00004752"/>
    </source>
</evidence>
<feature type="binding site" evidence="7">
    <location>
        <begin position="124"/>
        <end position="130"/>
    </location>
    <ligand>
        <name>ATP</name>
        <dbReference type="ChEBI" id="CHEBI:30616"/>
    </ligand>
</feature>
<dbReference type="InterPro" id="IPR036615">
    <property type="entry name" value="Mur_ligase_C_dom_sf"/>
</dbReference>
<dbReference type="Pfam" id="PF21799">
    <property type="entry name" value="MurD-like_N"/>
    <property type="match status" value="1"/>
</dbReference>
<comment type="similarity">
    <text evidence="7">Belongs to the MurCDEF family.</text>
</comment>
<dbReference type="EC" id="6.3.2.9" evidence="7 8"/>
<dbReference type="Pfam" id="PF02875">
    <property type="entry name" value="Mur_ligase_C"/>
    <property type="match status" value="1"/>
</dbReference>
<dbReference type="InterPro" id="IPR005762">
    <property type="entry name" value="MurD"/>
</dbReference>
<accession>F0JF49</accession>
<dbReference type="eggNOG" id="COG0771">
    <property type="taxonomic scope" value="Bacteria"/>
</dbReference>
<comment type="pathway">
    <text evidence="2 7 8">Cell wall biogenesis; peptidoglycan biosynthesis.</text>
</comment>
<keyword evidence="3 7" id="KW-0963">Cytoplasm</keyword>
<evidence type="ECO:0000259" key="10">
    <source>
        <dbReference type="Pfam" id="PF08245"/>
    </source>
</evidence>
<proteinExistence type="inferred from homology"/>
<comment type="catalytic activity">
    <reaction evidence="7 8">
        <text>UDP-N-acetyl-alpha-D-muramoyl-L-alanine + D-glutamate + ATP = UDP-N-acetyl-alpha-D-muramoyl-L-alanyl-D-glutamate + ADP + phosphate + H(+)</text>
        <dbReference type="Rhea" id="RHEA:16429"/>
        <dbReference type="ChEBI" id="CHEBI:15378"/>
        <dbReference type="ChEBI" id="CHEBI:29986"/>
        <dbReference type="ChEBI" id="CHEBI:30616"/>
        <dbReference type="ChEBI" id="CHEBI:43474"/>
        <dbReference type="ChEBI" id="CHEBI:83898"/>
        <dbReference type="ChEBI" id="CHEBI:83900"/>
        <dbReference type="ChEBI" id="CHEBI:456216"/>
        <dbReference type="EC" id="6.3.2.9"/>
    </reaction>
</comment>
<evidence type="ECO:0000313" key="12">
    <source>
        <dbReference type="Proteomes" id="UP000007845"/>
    </source>
</evidence>
<dbReference type="NCBIfam" id="TIGR01087">
    <property type="entry name" value="murD"/>
    <property type="match status" value="1"/>
</dbReference>
<keyword evidence="7 8" id="KW-0573">Peptidoglycan synthesis</keyword>
<evidence type="ECO:0000256" key="4">
    <source>
        <dbReference type="ARBA" id="ARBA00022598"/>
    </source>
</evidence>
<protein>
    <recommendedName>
        <fullName evidence="7 8">UDP-N-acetylmuramoylalanine--D-glutamate ligase</fullName>
        <ecNumber evidence="7 8">6.3.2.9</ecNumber>
    </recommendedName>
    <alternativeName>
        <fullName evidence="7">D-glutamic acid-adding enzyme</fullName>
    </alternativeName>
    <alternativeName>
        <fullName evidence="7">UDP-N-acetylmuramoyl-L-alanyl-D-glutamate synthetase</fullName>
    </alternativeName>
</protein>
<dbReference type="UniPathway" id="UPA00219"/>
<dbReference type="STRING" id="641491.DND132_1643"/>
<keyword evidence="4 7" id="KW-0436">Ligase</keyword>
<dbReference type="HAMAP" id="MF_00639">
    <property type="entry name" value="MurD"/>
    <property type="match status" value="1"/>
</dbReference>
<dbReference type="HOGENOM" id="CLU_032540_0_0_7"/>
<keyword evidence="7 8" id="KW-0133">Cell shape</keyword>
<evidence type="ECO:0000313" key="11">
    <source>
        <dbReference type="EMBL" id="EGB14850.1"/>
    </source>
</evidence>
<comment type="subcellular location">
    <subcellularLocation>
        <location evidence="1 7 8">Cytoplasm</location>
    </subcellularLocation>
</comment>
<keyword evidence="7 8" id="KW-0132">Cell division</keyword>
<evidence type="ECO:0000256" key="1">
    <source>
        <dbReference type="ARBA" id="ARBA00004496"/>
    </source>
</evidence>
<dbReference type="Proteomes" id="UP000007845">
    <property type="component" value="Chromosome"/>
</dbReference>
<gene>
    <name evidence="7" type="primary">murD</name>
    <name evidence="11" type="ORF">DND132_1643</name>
</gene>
<dbReference type="GO" id="GO:0005737">
    <property type="term" value="C:cytoplasm"/>
    <property type="evidence" value="ECO:0007669"/>
    <property type="project" value="UniProtKB-SubCell"/>
</dbReference>
<dbReference type="EMBL" id="CP003220">
    <property type="protein sequence ID" value="EGB14850.1"/>
    <property type="molecule type" value="Genomic_DNA"/>
</dbReference>
<keyword evidence="12" id="KW-1185">Reference proteome</keyword>